<comment type="cofactor">
    <cofactor evidence="10">
        <name>Zn(2+)</name>
        <dbReference type="ChEBI" id="CHEBI:29105"/>
    </cofactor>
    <text evidence="10">Binds 1 zinc ion per subunit.</text>
</comment>
<comment type="caution">
    <text evidence="13">The sequence shown here is derived from an EMBL/GenBank/DDBJ whole genome shotgun (WGS) entry which is preliminary data.</text>
</comment>
<name>A0A545UCI1_9GAMM</name>
<feature type="domain" description="Cysteinyl-tRNA ligase anticodon binding" evidence="12">
    <location>
        <begin position="407"/>
        <end position="448"/>
    </location>
</feature>
<evidence type="ECO:0000259" key="12">
    <source>
        <dbReference type="Pfam" id="PF23493"/>
    </source>
</evidence>
<keyword evidence="9 10" id="KW-0030">Aminoacyl-tRNA synthetase</keyword>
<proteinExistence type="inferred from homology"/>
<dbReference type="GO" id="GO:0004817">
    <property type="term" value="F:cysteine-tRNA ligase activity"/>
    <property type="evidence" value="ECO:0007669"/>
    <property type="project" value="UniProtKB-UniRule"/>
</dbReference>
<dbReference type="InterPro" id="IPR009080">
    <property type="entry name" value="tRNAsynth_Ia_anticodon-bd"/>
</dbReference>
<keyword evidence="8 10" id="KW-0648">Protein biosynthesis</keyword>
<dbReference type="NCBIfam" id="TIGR00435">
    <property type="entry name" value="cysS"/>
    <property type="match status" value="1"/>
</dbReference>
<reference evidence="13 14" key="1">
    <citation type="submission" date="2019-07" db="EMBL/GenBank/DDBJ databases">
        <title>Draft genome for Aliikangiella sp. M105.</title>
        <authorList>
            <person name="Wang G."/>
        </authorList>
    </citation>
    <scope>NUCLEOTIDE SEQUENCE [LARGE SCALE GENOMIC DNA]</scope>
    <source>
        <strain evidence="13 14">M105</strain>
    </source>
</reference>
<dbReference type="Pfam" id="PF01406">
    <property type="entry name" value="tRNA-synt_1e"/>
    <property type="match status" value="1"/>
</dbReference>
<dbReference type="InterPro" id="IPR015803">
    <property type="entry name" value="Cys-tRNA-ligase"/>
</dbReference>
<protein>
    <recommendedName>
        <fullName evidence="10">Cysteine--tRNA ligase</fullName>
        <ecNumber evidence="10">6.1.1.16</ecNumber>
    </recommendedName>
    <alternativeName>
        <fullName evidence="10">Cysteinyl-tRNA synthetase</fullName>
        <shortName evidence="10">CysRS</shortName>
    </alternativeName>
</protein>
<dbReference type="Proteomes" id="UP000315439">
    <property type="component" value="Unassembled WGS sequence"/>
</dbReference>
<dbReference type="InterPro" id="IPR024909">
    <property type="entry name" value="Cys-tRNA/MSH_ligase"/>
</dbReference>
<keyword evidence="7 10" id="KW-0067">ATP-binding</keyword>
<feature type="short sequence motif" description="'HIGH' region" evidence="10">
    <location>
        <begin position="32"/>
        <end position="42"/>
    </location>
</feature>
<dbReference type="SUPFAM" id="SSF52374">
    <property type="entry name" value="Nucleotidylyl transferase"/>
    <property type="match status" value="1"/>
</dbReference>
<evidence type="ECO:0000313" key="14">
    <source>
        <dbReference type="Proteomes" id="UP000315439"/>
    </source>
</evidence>
<comment type="subcellular location">
    <subcellularLocation>
        <location evidence="10">Cytoplasm</location>
    </subcellularLocation>
</comment>
<dbReference type="InterPro" id="IPR032678">
    <property type="entry name" value="tRNA-synt_1_cat_dom"/>
</dbReference>
<evidence type="ECO:0000313" key="13">
    <source>
        <dbReference type="EMBL" id="TQV87170.1"/>
    </source>
</evidence>
<dbReference type="GO" id="GO:0005829">
    <property type="term" value="C:cytosol"/>
    <property type="evidence" value="ECO:0007669"/>
    <property type="project" value="TreeGrafter"/>
</dbReference>
<dbReference type="EMBL" id="VIKS01000009">
    <property type="protein sequence ID" value="TQV87170.1"/>
    <property type="molecule type" value="Genomic_DNA"/>
</dbReference>
<organism evidence="13 14">
    <name type="scientific">Aliikangiella coralliicola</name>
    <dbReference type="NCBI Taxonomy" id="2592383"/>
    <lineage>
        <taxon>Bacteria</taxon>
        <taxon>Pseudomonadati</taxon>
        <taxon>Pseudomonadota</taxon>
        <taxon>Gammaproteobacteria</taxon>
        <taxon>Oceanospirillales</taxon>
        <taxon>Pleioneaceae</taxon>
        <taxon>Aliikangiella</taxon>
    </lineage>
</organism>
<dbReference type="SUPFAM" id="SSF47323">
    <property type="entry name" value="Anticodon-binding domain of a subclass of class I aminoacyl-tRNA synthetases"/>
    <property type="match status" value="1"/>
</dbReference>
<dbReference type="AlphaFoldDB" id="A0A545UCI1"/>
<dbReference type="Gene3D" id="3.40.50.620">
    <property type="entry name" value="HUPs"/>
    <property type="match status" value="1"/>
</dbReference>
<comment type="caution">
    <text evidence="10">Lacks conserved residue(s) required for the propagation of feature annotation.</text>
</comment>
<evidence type="ECO:0000256" key="3">
    <source>
        <dbReference type="ARBA" id="ARBA00022598"/>
    </source>
</evidence>
<feature type="binding site" evidence="10">
    <location>
        <position position="30"/>
    </location>
    <ligand>
        <name>Zn(2+)</name>
        <dbReference type="ChEBI" id="CHEBI:29105"/>
    </ligand>
</feature>
<feature type="binding site" evidence="10">
    <location>
        <position position="250"/>
    </location>
    <ligand>
        <name>Zn(2+)</name>
        <dbReference type="ChEBI" id="CHEBI:29105"/>
    </ligand>
</feature>
<evidence type="ECO:0000256" key="1">
    <source>
        <dbReference type="ARBA" id="ARBA00005594"/>
    </source>
</evidence>
<keyword evidence="10" id="KW-0963">Cytoplasm</keyword>
<evidence type="ECO:0000256" key="10">
    <source>
        <dbReference type="HAMAP-Rule" id="MF_00041"/>
    </source>
</evidence>
<keyword evidence="6 10" id="KW-0862">Zinc</keyword>
<accession>A0A545UCI1</accession>
<dbReference type="HAMAP" id="MF_00041">
    <property type="entry name" value="Cys_tRNA_synth"/>
    <property type="match status" value="1"/>
</dbReference>
<feature type="domain" description="tRNA synthetases class I catalytic" evidence="11">
    <location>
        <begin position="17"/>
        <end position="325"/>
    </location>
</feature>
<dbReference type="Gene3D" id="1.20.120.640">
    <property type="entry name" value="Anticodon-binding domain of a subclass of class I aminoacyl-tRNA synthetases"/>
    <property type="match status" value="1"/>
</dbReference>
<dbReference type="GO" id="GO:0006423">
    <property type="term" value="P:cysteinyl-tRNA aminoacylation"/>
    <property type="evidence" value="ECO:0007669"/>
    <property type="project" value="UniProtKB-UniRule"/>
</dbReference>
<dbReference type="InterPro" id="IPR056411">
    <property type="entry name" value="CysS_C"/>
</dbReference>
<dbReference type="OrthoDB" id="9815130at2"/>
<feature type="binding site" evidence="10">
    <location>
        <position position="221"/>
    </location>
    <ligand>
        <name>Zn(2+)</name>
        <dbReference type="ChEBI" id="CHEBI:29105"/>
    </ligand>
</feature>
<evidence type="ECO:0000256" key="2">
    <source>
        <dbReference type="ARBA" id="ARBA00011245"/>
    </source>
</evidence>
<evidence type="ECO:0000259" key="11">
    <source>
        <dbReference type="Pfam" id="PF01406"/>
    </source>
</evidence>
<dbReference type="InterPro" id="IPR014729">
    <property type="entry name" value="Rossmann-like_a/b/a_fold"/>
</dbReference>
<feature type="binding site" evidence="10">
    <location>
        <position position="281"/>
    </location>
    <ligand>
        <name>ATP</name>
        <dbReference type="ChEBI" id="CHEBI:30616"/>
    </ligand>
</feature>
<evidence type="ECO:0000256" key="4">
    <source>
        <dbReference type="ARBA" id="ARBA00022723"/>
    </source>
</evidence>
<dbReference type="EC" id="6.1.1.16" evidence="10"/>
<feature type="binding site" evidence="10">
    <location>
        <position position="246"/>
    </location>
    <ligand>
        <name>Zn(2+)</name>
        <dbReference type="ChEBI" id="CHEBI:29105"/>
    </ligand>
</feature>
<comment type="similarity">
    <text evidence="1 10">Belongs to the class-I aminoacyl-tRNA synthetase family.</text>
</comment>
<evidence type="ECO:0000256" key="9">
    <source>
        <dbReference type="ARBA" id="ARBA00023146"/>
    </source>
</evidence>
<dbReference type="Pfam" id="PF23493">
    <property type="entry name" value="CysS_C"/>
    <property type="match status" value="1"/>
</dbReference>
<keyword evidence="5 10" id="KW-0547">Nucleotide-binding</keyword>
<dbReference type="PANTHER" id="PTHR10890">
    <property type="entry name" value="CYSTEINYL-TRNA SYNTHETASE"/>
    <property type="match status" value="1"/>
</dbReference>
<dbReference type="RefSeq" id="WP_142932197.1">
    <property type="nucleotide sequence ID" value="NZ_ML660165.1"/>
</dbReference>
<evidence type="ECO:0000256" key="6">
    <source>
        <dbReference type="ARBA" id="ARBA00022833"/>
    </source>
</evidence>
<keyword evidence="14" id="KW-1185">Reference proteome</keyword>
<dbReference type="CDD" id="cd00672">
    <property type="entry name" value="CysRS_core"/>
    <property type="match status" value="1"/>
</dbReference>
<evidence type="ECO:0000256" key="8">
    <source>
        <dbReference type="ARBA" id="ARBA00022917"/>
    </source>
</evidence>
<comment type="subunit">
    <text evidence="2 10">Monomer.</text>
</comment>
<keyword evidence="4 10" id="KW-0479">Metal-binding</keyword>
<dbReference type="PANTHER" id="PTHR10890:SF3">
    <property type="entry name" value="CYSTEINE--TRNA LIGASE, CYTOPLASMIC"/>
    <property type="match status" value="1"/>
</dbReference>
<comment type="catalytic activity">
    <reaction evidence="10">
        <text>tRNA(Cys) + L-cysteine + ATP = L-cysteinyl-tRNA(Cys) + AMP + diphosphate</text>
        <dbReference type="Rhea" id="RHEA:17773"/>
        <dbReference type="Rhea" id="RHEA-COMP:9661"/>
        <dbReference type="Rhea" id="RHEA-COMP:9679"/>
        <dbReference type="ChEBI" id="CHEBI:30616"/>
        <dbReference type="ChEBI" id="CHEBI:33019"/>
        <dbReference type="ChEBI" id="CHEBI:35235"/>
        <dbReference type="ChEBI" id="CHEBI:78442"/>
        <dbReference type="ChEBI" id="CHEBI:78517"/>
        <dbReference type="ChEBI" id="CHEBI:456215"/>
        <dbReference type="EC" id="6.1.1.16"/>
    </reaction>
</comment>
<gene>
    <name evidence="10" type="primary">cysS</name>
    <name evidence="13" type="ORF">FLL46_15310</name>
</gene>
<keyword evidence="3 10" id="KW-0436">Ligase</keyword>
<dbReference type="GO" id="GO:0005524">
    <property type="term" value="F:ATP binding"/>
    <property type="evidence" value="ECO:0007669"/>
    <property type="project" value="UniProtKB-UniRule"/>
</dbReference>
<sequence>MMELNLFDTYRREVVSFDPVNLSEVGLYSCGPTVYDYAHIGNLRTYLFVDTLKRVLSFNGYSVKHVMNITDVGHLVSDGDTGEDKMEKGARLQNLSAWEIAKKYEAHFFEDMHQLNIQIPTIVCRATEHISEQIEFIKVIEEKGFSYKTNDGIYFDTSKLEDYGHLARLDVKGLKAGARIDIADKLNITDFALWKFSGKTARQMEWESPWGKGFPGWHIECSAMAEKYLGELFDIHVGGEDHIPVHHSNEIAQSQAKNKTRMANIWMHGYFLQIDNEKVAKSGKSITLSELVKKGYDPLSYRYLTLSAHYRSRLNFTWESLQGAENALKRLRKLFVSFGETGTADEHYMSRFESLVNQDLNIPQALALMWEMLNSQLSPAAKKATLLHFDQVFGLQLASFSQMAERIPVEIERIAEARFQARQNKDWHLSDQLREQLTKLGYSIEDHSDSYKIKKI</sequence>
<evidence type="ECO:0000256" key="5">
    <source>
        <dbReference type="ARBA" id="ARBA00022741"/>
    </source>
</evidence>
<dbReference type="GO" id="GO:0008270">
    <property type="term" value="F:zinc ion binding"/>
    <property type="evidence" value="ECO:0007669"/>
    <property type="project" value="UniProtKB-UniRule"/>
</dbReference>
<evidence type="ECO:0000256" key="7">
    <source>
        <dbReference type="ARBA" id="ARBA00022840"/>
    </source>
</evidence>
<dbReference type="PRINTS" id="PR00983">
    <property type="entry name" value="TRNASYNTHCYS"/>
</dbReference>